<evidence type="ECO:0000256" key="1">
    <source>
        <dbReference type="ARBA" id="ARBA00022801"/>
    </source>
</evidence>
<organism evidence="5 6">
    <name type="scientific">Usitatibacter rugosus</name>
    <dbReference type="NCBI Taxonomy" id="2732067"/>
    <lineage>
        <taxon>Bacteria</taxon>
        <taxon>Pseudomonadati</taxon>
        <taxon>Pseudomonadota</taxon>
        <taxon>Betaproteobacteria</taxon>
        <taxon>Nitrosomonadales</taxon>
        <taxon>Usitatibacteraceae</taxon>
        <taxon>Usitatibacter</taxon>
    </lineage>
</organism>
<dbReference type="InterPro" id="IPR005511">
    <property type="entry name" value="SMP-30"/>
</dbReference>
<sequence>MNDTDKPDGLWAPATRYPDPRIEVIDRRFNALRIGSARVERIAHGFRWAEGPVWFGDHRALLWSDIPNNRIMRWDERSGDVSVFRQPSNYANGHTRDREGRLVSCEHGSRSVTRTEHDGTITVLADNYQGKRLNSPNDVVVKSDGSIWFTDPPFGILSYYEGFKAQVELPTNVYRIDGVTGAIAVVIGDINRPNGLAFSPDEKLLYVVECGTTPRYIHAYAVSGKKLGKRVMTIDGAGGAFDGFRVDSAGNLWCGLGGEDPVLDGVRIYTPNGESIGHIHLPERCANLCFGGEKGNRLFMASSQSVYAVYINASAA</sequence>
<feature type="active site" description="Proton donor/acceptor" evidence="2">
    <location>
        <position position="242"/>
    </location>
</feature>
<evidence type="ECO:0000256" key="2">
    <source>
        <dbReference type="PIRSR" id="PIRSR605511-1"/>
    </source>
</evidence>
<dbReference type="PANTHER" id="PTHR47572:SF4">
    <property type="entry name" value="LACTONASE DRP35"/>
    <property type="match status" value="1"/>
</dbReference>
<dbReference type="RefSeq" id="WP_246232536.1">
    <property type="nucleotide sequence ID" value="NZ_CP053069.1"/>
</dbReference>
<feature type="binding site" evidence="3">
    <location>
        <position position="50"/>
    </location>
    <ligand>
        <name>a divalent metal cation</name>
        <dbReference type="ChEBI" id="CHEBI:60240"/>
    </ligand>
</feature>
<feature type="binding site" evidence="3">
    <location>
        <position position="194"/>
    </location>
    <ligand>
        <name>a divalent metal cation</name>
        <dbReference type="ChEBI" id="CHEBI:60240"/>
    </ligand>
</feature>
<gene>
    <name evidence="5" type="primary">gnl_1</name>
    <name evidence="5" type="ORF">DSM104443_01145</name>
</gene>
<keyword evidence="3" id="KW-0479">Metal-binding</keyword>
<dbReference type="PRINTS" id="PR01790">
    <property type="entry name" value="SMP30FAMILY"/>
</dbReference>
<keyword evidence="1 5" id="KW-0378">Hydrolase</keyword>
<dbReference type="KEGG" id="uru:DSM104443_01145"/>
<accession>A0A6M4GUS8</accession>
<feature type="binding site" evidence="3">
    <location>
        <position position="242"/>
    </location>
    <ligand>
        <name>a divalent metal cation</name>
        <dbReference type="ChEBI" id="CHEBI:60240"/>
    </ligand>
</feature>
<dbReference type="Gene3D" id="2.120.10.30">
    <property type="entry name" value="TolB, C-terminal domain"/>
    <property type="match status" value="1"/>
</dbReference>
<feature type="binding site" evidence="3">
    <location>
        <position position="137"/>
    </location>
    <ligand>
        <name>substrate</name>
    </ligand>
</feature>
<reference evidence="5 6" key="1">
    <citation type="submission" date="2020-04" db="EMBL/GenBank/DDBJ databases">
        <title>Usitatibacter rugosus gen. nov., sp. nov. and Usitatibacter palustris sp. nov., novel members of Usitatibacteraceae fam. nov. within the order Nitrosomonadales isolated from soil.</title>
        <authorList>
            <person name="Huber K.J."/>
            <person name="Neumann-Schaal M."/>
            <person name="Geppert A."/>
            <person name="Luckner M."/>
            <person name="Wanner G."/>
            <person name="Overmann J."/>
        </authorList>
    </citation>
    <scope>NUCLEOTIDE SEQUENCE [LARGE SCALE GENOMIC DNA]</scope>
    <source>
        <strain evidence="5 6">0125_3</strain>
    </source>
</reference>
<evidence type="ECO:0000313" key="5">
    <source>
        <dbReference type="EMBL" id="QJR10093.1"/>
    </source>
</evidence>
<dbReference type="InterPro" id="IPR011042">
    <property type="entry name" value="6-blade_b-propeller_TolB-like"/>
</dbReference>
<keyword evidence="6" id="KW-1185">Reference proteome</keyword>
<feature type="domain" description="SMP-30/Gluconolactonase/LRE-like region" evidence="4">
    <location>
        <begin position="48"/>
        <end position="303"/>
    </location>
</feature>
<name>A0A6M4GUS8_9PROT</name>
<dbReference type="Proteomes" id="UP000501534">
    <property type="component" value="Chromosome"/>
</dbReference>
<protein>
    <submittedName>
        <fullName evidence="5">Gluconolactonase</fullName>
        <ecNumber evidence="5">3.1.1.17</ecNumber>
    </submittedName>
</protein>
<dbReference type="InterPro" id="IPR013658">
    <property type="entry name" value="SGL"/>
</dbReference>
<comment type="cofactor">
    <cofactor evidence="3">
        <name>Zn(2+)</name>
        <dbReference type="ChEBI" id="CHEBI:29105"/>
    </cofactor>
    <text evidence="3">Binds 1 divalent metal cation per subunit.</text>
</comment>
<dbReference type="GO" id="GO:0004341">
    <property type="term" value="F:gluconolactonase activity"/>
    <property type="evidence" value="ECO:0007669"/>
    <property type="project" value="UniProtKB-EC"/>
</dbReference>
<dbReference type="InterPro" id="IPR051262">
    <property type="entry name" value="SMP-30/CGR1_Lactonase"/>
</dbReference>
<dbReference type="PANTHER" id="PTHR47572">
    <property type="entry name" value="LIPOPROTEIN-RELATED"/>
    <property type="match status" value="1"/>
</dbReference>
<dbReference type="Pfam" id="PF08450">
    <property type="entry name" value="SGL"/>
    <property type="match status" value="1"/>
</dbReference>
<dbReference type="EC" id="3.1.1.17" evidence="5"/>
<dbReference type="GO" id="GO:0046872">
    <property type="term" value="F:metal ion binding"/>
    <property type="evidence" value="ECO:0007669"/>
    <property type="project" value="UniProtKB-KW"/>
</dbReference>
<evidence type="ECO:0000256" key="3">
    <source>
        <dbReference type="PIRSR" id="PIRSR605511-2"/>
    </source>
</evidence>
<evidence type="ECO:0000259" key="4">
    <source>
        <dbReference type="Pfam" id="PF08450"/>
    </source>
</evidence>
<evidence type="ECO:0000313" key="6">
    <source>
        <dbReference type="Proteomes" id="UP000501534"/>
    </source>
</evidence>
<dbReference type="AlphaFoldDB" id="A0A6M4GUS8"/>
<keyword evidence="3" id="KW-0862">Zinc</keyword>
<dbReference type="SUPFAM" id="SSF63829">
    <property type="entry name" value="Calcium-dependent phosphotriesterase"/>
    <property type="match status" value="1"/>
</dbReference>
<dbReference type="EMBL" id="CP053069">
    <property type="protein sequence ID" value="QJR10093.1"/>
    <property type="molecule type" value="Genomic_DNA"/>
</dbReference>
<proteinExistence type="predicted"/>